<sequence length="668" mass="77235">MNGLLIQTSLRKYTSDFQIWIFHPNEQKWFLIDIFKQPISTPLLSLNHLQFSEGRFLCLDYPQEYKIAIISLDAIVNYEKRDIEILYHLLYPLYSHFALKSKNIELKKLIEGIKNITASLDINDLLSNILDNVASVVPGANTSAFWQYNPALDRLVCKAYRGWKPDIEKVQYQIGESVTGKTYRDGKHRIYYSFRRANEAMKGTSLINAQLLKRAFHGGRVKATVTVPVKFHDEIRGVLSIHQDSRARKLAKWDIQLINALAAQIAIAIENARLFTEIKRKNQVLVKRNDVHISLTKLSIQNKGVNAITMELNRMIKPSISFVDLLEEEFYAKDQLNHFTYEELYKLIGNRNSPIHLQLFDNGIKNFVLFPTFVGNVCAGCLIVDVKLSLTQLEYMILERGNVFLSLELAKRHAVTEVHYKKMHDFYYQLLKSDHPDLLYKQGLDYGIDLKKYVISIIVEFSQFHDLQTLETKVHHFVWTIKQTFIETSKLVFGHHNKITLLLSIDSPNDLSAIMKSVESIINQWQQSEQLKLYAGVGRLYNGILSIAKTHNEAERALSYLLSKQQVGMIQYAEMGINRLFLNHHPEELQQFTDEVLSPLLSYSQDLEETLLVYMHNNRSAAKTAASLHIHINTLYQRIKKIEEILEISFDDPDMVLKIQLACYLKEA</sequence>
<dbReference type="InterPro" id="IPR003018">
    <property type="entry name" value="GAF"/>
</dbReference>
<dbReference type="Pfam" id="PF13556">
    <property type="entry name" value="HTH_30"/>
    <property type="match status" value="1"/>
</dbReference>
<proteinExistence type="inferred from homology"/>
<comment type="caution">
    <text evidence="3">The sequence shown here is derived from an EMBL/GenBank/DDBJ whole genome shotgun (WGS) entry which is preliminary data.</text>
</comment>
<dbReference type="InterPro" id="IPR042070">
    <property type="entry name" value="PucR_C-HTH_sf"/>
</dbReference>
<evidence type="ECO:0000313" key="3">
    <source>
        <dbReference type="EMBL" id="PKG26374.1"/>
    </source>
</evidence>
<keyword evidence="4" id="KW-1185">Reference proteome</keyword>
<evidence type="ECO:0000256" key="1">
    <source>
        <dbReference type="ARBA" id="ARBA00006754"/>
    </source>
</evidence>
<dbReference type="InterPro" id="IPR025736">
    <property type="entry name" value="PucR_C-HTH_dom"/>
</dbReference>
<dbReference type="InterPro" id="IPR051448">
    <property type="entry name" value="CdaR-like_regulators"/>
</dbReference>
<feature type="domain" description="GAF" evidence="2">
    <location>
        <begin position="121"/>
        <end position="279"/>
    </location>
</feature>
<dbReference type="Proteomes" id="UP000233343">
    <property type="component" value="Unassembled WGS sequence"/>
</dbReference>
<dbReference type="PANTHER" id="PTHR33744">
    <property type="entry name" value="CARBOHYDRATE DIACID REGULATOR"/>
    <property type="match status" value="1"/>
</dbReference>
<dbReference type="InterPro" id="IPR029016">
    <property type="entry name" value="GAF-like_dom_sf"/>
</dbReference>
<protein>
    <submittedName>
        <fullName evidence="3">PucR family transcriptional regulator</fullName>
    </submittedName>
</protein>
<dbReference type="SUPFAM" id="SSF55781">
    <property type="entry name" value="GAF domain-like"/>
    <property type="match status" value="1"/>
</dbReference>
<dbReference type="AlphaFoldDB" id="A0A2N0ZA36"/>
<dbReference type="Pfam" id="PF13185">
    <property type="entry name" value="GAF_2"/>
    <property type="match status" value="1"/>
</dbReference>
<dbReference type="SMART" id="SM00065">
    <property type="entry name" value="GAF"/>
    <property type="match status" value="1"/>
</dbReference>
<evidence type="ECO:0000259" key="2">
    <source>
        <dbReference type="SMART" id="SM00065"/>
    </source>
</evidence>
<name>A0A2N0ZA36_9BACI</name>
<evidence type="ECO:0000313" key="4">
    <source>
        <dbReference type="Proteomes" id="UP000233343"/>
    </source>
</evidence>
<reference evidence="3 4" key="1">
    <citation type="journal article" date="2010" name="Int. J. Syst. Evol. Microbiol.">
        <title>Bacillus horneckiae sp. nov., isolated from a spacecraft-assembly clean room.</title>
        <authorList>
            <person name="Vaishampayan P."/>
            <person name="Probst A."/>
            <person name="Krishnamurthi S."/>
            <person name="Ghosh S."/>
            <person name="Osman S."/>
            <person name="McDowall A."/>
            <person name="Ruckmani A."/>
            <person name="Mayilraj S."/>
            <person name="Venkateswaran K."/>
        </authorList>
    </citation>
    <scope>NUCLEOTIDE SEQUENCE [LARGE SCALE GENOMIC DNA]</scope>
    <source>
        <strain evidence="4">1PO1SC</strain>
    </source>
</reference>
<dbReference type="EMBL" id="PISD01000069">
    <property type="protein sequence ID" value="PKG26374.1"/>
    <property type="molecule type" value="Genomic_DNA"/>
</dbReference>
<dbReference type="Gene3D" id="1.10.10.2840">
    <property type="entry name" value="PucR C-terminal helix-turn-helix domain"/>
    <property type="match status" value="1"/>
</dbReference>
<dbReference type="Pfam" id="PF17853">
    <property type="entry name" value="GGDEF_2"/>
    <property type="match status" value="1"/>
</dbReference>
<dbReference type="InterPro" id="IPR041522">
    <property type="entry name" value="CdaR_GGDEF"/>
</dbReference>
<comment type="similarity">
    <text evidence="1">Belongs to the CdaR family.</text>
</comment>
<dbReference type="PANTHER" id="PTHR33744:SF1">
    <property type="entry name" value="DNA-BINDING TRANSCRIPTIONAL ACTIVATOR ADER"/>
    <property type="match status" value="1"/>
</dbReference>
<organism evidence="3 4">
    <name type="scientific">Cytobacillus horneckiae</name>
    <dbReference type="NCBI Taxonomy" id="549687"/>
    <lineage>
        <taxon>Bacteria</taxon>
        <taxon>Bacillati</taxon>
        <taxon>Bacillota</taxon>
        <taxon>Bacilli</taxon>
        <taxon>Bacillales</taxon>
        <taxon>Bacillaceae</taxon>
        <taxon>Cytobacillus</taxon>
    </lineage>
</organism>
<dbReference type="Gene3D" id="3.30.450.40">
    <property type="match status" value="1"/>
</dbReference>
<dbReference type="RefSeq" id="WP_066190297.1">
    <property type="nucleotide sequence ID" value="NZ_JARMMB010000011.1"/>
</dbReference>
<accession>A0A2N0ZA36</accession>
<gene>
    <name evidence="3" type="ORF">CWS20_24475</name>
</gene>